<dbReference type="EMBL" id="WIGO01000260">
    <property type="protein sequence ID" value="KAF6821422.1"/>
    <property type="molecule type" value="Genomic_DNA"/>
</dbReference>
<evidence type="ECO:0000256" key="3">
    <source>
        <dbReference type="ARBA" id="ARBA00023295"/>
    </source>
</evidence>
<dbReference type="InterPro" id="IPR017853">
    <property type="entry name" value="GH"/>
</dbReference>
<dbReference type="Proteomes" id="UP000654918">
    <property type="component" value="Unassembled WGS sequence"/>
</dbReference>
<evidence type="ECO:0000256" key="5">
    <source>
        <dbReference type="SAM" id="SignalP"/>
    </source>
</evidence>
<dbReference type="PANTHER" id="PTHR31263">
    <property type="entry name" value="CELLULASE FAMILY PROTEIN (AFU_ORTHOLOGUE AFUA_5G14560)"/>
    <property type="match status" value="1"/>
</dbReference>
<dbReference type="InterPro" id="IPR001547">
    <property type="entry name" value="Glyco_hydro_5"/>
</dbReference>
<sequence>MRRLVSISELTALLAAILSPASASESAADGHRLLLPLSVNDQNIVDSKNATVALIGVNWAGHERTMLPEGLQHQPIASIVSKVAEVGFNSVRLTFATEMVDDVVDRGGDVTLKTTLERALGAENGTKVLQQIVKNNPSFNENTKRLEVWDAVAAELARQNVFLHLDNHLSKAGWCCPIDDGNGWFGDTFFNTSNWVRSLAFMAEHGKANWKSFSSIGLRNEIREPAALPFAATLEPRNWTTWKARMVQAANAVHAANPEILIFFGGRLLDYDISAPALGSAVGEPSFNFSLAELLFRNKFVFEQHQYNQIEIVRPGDDCGSYVSFLDGLEGNLTVRSAAGSNRAPLVMSEWGHDQRDEKGVFKQSFRRCLVDYMVDRRIGWMVWVLGGSYYTREGVADYDEPFGEFTSLGMMATRIWRLTFLLGLLDHTWSSFRGTDSIKQMQADMKRTYAAFNQTLPSTAKDLTGVSSEGSFWPASIVTVLIASILAMV</sequence>
<feature type="domain" description="Glycoside hydrolase family 5" evidence="6">
    <location>
        <begin position="58"/>
        <end position="387"/>
    </location>
</feature>
<organism evidence="7 8">
    <name type="scientific">Colletotrichum plurivorum</name>
    <dbReference type="NCBI Taxonomy" id="2175906"/>
    <lineage>
        <taxon>Eukaryota</taxon>
        <taxon>Fungi</taxon>
        <taxon>Dikarya</taxon>
        <taxon>Ascomycota</taxon>
        <taxon>Pezizomycotina</taxon>
        <taxon>Sordariomycetes</taxon>
        <taxon>Hypocreomycetidae</taxon>
        <taxon>Glomerellales</taxon>
        <taxon>Glomerellaceae</taxon>
        <taxon>Colletotrichum</taxon>
        <taxon>Colletotrichum orchidearum species complex</taxon>
    </lineage>
</organism>
<evidence type="ECO:0000313" key="8">
    <source>
        <dbReference type="Proteomes" id="UP000654918"/>
    </source>
</evidence>
<protein>
    <submittedName>
        <fullName evidence="7">Endo-beta-1</fullName>
    </submittedName>
</protein>
<keyword evidence="8" id="KW-1185">Reference proteome</keyword>
<evidence type="ECO:0000256" key="4">
    <source>
        <dbReference type="RuleBase" id="RU361153"/>
    </source>
</evidence>
<name>A0A8H6JYD6_9PEZI</name>
<evidence type="ECO:0000313" key="7">
    <source>
        <dbReference type="EMBL" id="KAF6821422.1"/>
    </source>
</evidence>
<dbReference type="Pfam" id="PF00150">
    <property type="entry name" value="Cellulase"/>
    <property type="match status" value="1"/>
</dbReference>
<dbReference type="GO" id="GO:0004553">
    <property type="term" value="F:hydrolase activity, hydrolyzing O-glycosyl compounds"/>
    <property type="evidence" value="ECO:0007669"/>
    <property type="project" value="InterPro"/>
</dbReference>
<evidence type="ECO:0000259" key="6">
    <source>
        <dbReference type="Pfam" id="PF00150"/>
    </source>
</evidence>
<comment type="caution">
    <text evidence="7">The sequence shown here is derived from an EMBL/GenBank/DDBJ whole genome shotgun (WGS) entry which is preliminary data.</text>
</comment>
<gene>
    <name evidence="7" type="ORF">CPLU01_12505</name>
</gene>
<evidence type="ECO:0000256" key="1">
    <source>
        <dbReference type="ARBA" id="ARBA00005641"/>
    </source>
</evidence>
<reference evidence="7" key="1">
    <citation type="journal article" date="2020" name="Phytopathology">
        <title>Genome Sequence Resources of Colletotrichum truncatum, C. plurivorum, C. musicola, and C. sojae: Four Species Pathogenic to Soybean (Glycine max).</title>
        <authorList>
            <person name="Rogerio F."/>
            <person name="Boufleur T.R."/>
            <person name="Ciampi-Guillardi M."/>
            <person name="Sukno S.A."/>
            <person name="Thon M.R."/>
            <person name="Massola Junior N.S."/>
            <person name="Baroncelli R."/>
        </authorList>
    </citation>
    <scope>NUCLEOTIDE SEQUENCE</scope>
    <source>
        <strain evidence="7">LFN00145</strain>
    </source>
</reference>
<dbReference type="SUPFAM" id="SSF51445">
    <property type="entry name" value="(Trans)glycosidases"/>
    <property type="match status" value="1"/>
</dbReference>
<evidence type="ECO:0000256" key="2">
    <source>
        <dbReference type="ARBA" id="ARBA00022801"/>
    </source>
</evidence>
<keyword evidence="3 4" id="KW-0326">Glycosidase</keyword>
<feature type="chain" id="PRO_5034570314" evidence="5">
    <location>
        <begin position="24"/>
        <end position="490"/>
    </location>
</feature>
<keyword evidence="5" id="KW-0732">Signal</keyword>
<comment type="similarity">
    <text evidence="1 4">Belongs to the glycosyl hydrolase 5 (cellulase A) family.</text>
</comment>
<accession>A0A8H6JYD6</accession>
<proteinExistence type="inferred from homology"/>
<keyword evidence="2 4" id="KW-0378">Hydrolase</keyword>
<dbReference type="GO" id="GO:0000272">
    <property type="term" value="P:polysaccharide catabolic process"/>
    <property type="evidence" value="ECO:0007669"/>
    <property type="project" value="InterPro"/>
</dbReference>
<feature type="signal peptide" evidence="5">
    <location>
        <begin position="1"/>
        <end position="23"/>
    </location>
</feature>
<dbReference type="AlphaFoldDB" id="A0A8H6JYD6"/>
<dbReference type="PANTHER" id="PTHR31263:SF0">
    <property type="entry name" value="CELLULASE FAMILY PROTEIN (AFU_ORTHOLOGUE AFUA_5G14560)"/>
    <property type="match status" value="1"/>
</dbReference>
<dbReference type="Gene3D" id="3.20.20.80">
    <property type="entry name" value="Glycosidases"/>
    <property type="match status" value="1"/>
</dbReference>